<dbReference type="Gene3D" id="3.40.50.300">
    <property type="entry name" value="P-loop containing nucleotide triphosphate hydrolases"/>
    <property type="match status" value="2"/>
</dbReference>
<keyword evidence="3" id="KW-0547">Nucleotide-binding</keyword>
<feature type="domain" description="Helicase ATP-binding" evidence="2">
    <location>
        <begin position="38"/>
        <end position="185"/>
    </location>
</feature>
<protein>
    <submittedName>
        <fullName evidence="3">Helicase</fullName>
    </submittedName>
</protein>
<dbReference type="PANTHER" id="PTHR45766:SF6">
    <property type="entry name" value="SWI_SNF-RELATED MATRIX-ASSOCIATED ACTIN-DEPENDENT REGULATOR OF CHROMATIN SUBFAMILY A-LIKE PROTEIN 1"/>
    <property type="match status" value="1"/>
</dbReference>
<dbReference type="Pfam" id="PF00271">
    <property type="entry name" value="Helicase_C"/>
    <property type="match status" value="1"/>
</dbReference>
<dbReference type="GO" id="GO:0005524">
    <property type="term" value="F:ATP binding"/>
    <property type="evidence" value="ECO:0007669"/>
    <property type="project" value="InterPro"/>
</dbReference>
<keyword evidence="4" id="KW-1185">Reference proteome</keyword>
<dbReference type="Pfam" id="PF00176">
    <property type="entry name" value="SNF2-rel_dom"/>
    <property type="match status" value="1"/>
</dbReference>
<dbReference type="Proteomes" id="UP000516046">
    <property type="component" value="Chromosome"/>
</dbReference>
<keyword evidence="3" id="KW-0067">ATP-binding</keyword>
<dbReference type="GO" id="GO:0004386">
    <property type="term" value="F:helicase activity"/>
    <property type="evidence" value="ECO:0007669"/>
    <property type="project" value="UniProtKB-KW"/>
</dbReference>
<dbReference type="GO" id="GO:0006281">
    <property type="term" value="P:DNA repair"/>
    <property type="evidence" value="ECO:0007669"/>
    <property type="project" value="TreeGrafter"/>
</dbReference>
<proteinExistence type="predicted"/>
<dbReference type="GO" id="GO:0016787">
    <property type="term" value="F:hydrolase activity"/>
    <property type="evidence" value="ECO:0007669"/>
    <property type="project" value="UniProtKB-KW"/>
</dbReference>
<dbReference type="InterPro" id="IPR027417">
    <property type="entry name" value="P-loop_NTPase"/>
</dbReference>
<dbReference type="SUPFAM" id="SSF52540">
    <property type="entry name" value="P-loop containing nucleoside triphosphate hydrolases"/>
    <property type="match status" value="2"/>
</dbReference>
<dbReference type="GO" id="GO:0031297">
    <property type="term" value="P:replication fork processing"/>
    <property type="evidence" value="ECO:0007669"/>
    <property type="project" value="TreeGrafter"/>
</dbReference>
<reference evidence="3 4" key="1">
    <citation type="submission" date="2020-08" db="EMBL/GenBank/DDBJ databases">
        <authorList>
            <person name="Ren C."/>
            <person name="Gu Y."/>
            <person name="Xu Y."/>
        </authorList>
    </citation>
    <scope>NUCLEOTIDE SEQUENCE [LARGE SCALE GENOMIC DNA]</scope>
    <source>
        <strain evidence="3 4">LBM18003</strain>
    </source>
</reference>
<dbReference type="KEGG" id="caml:H6X83_04900"/>
<gene>
    <name evidence="3" type="ORF">H6X83_04900</name>
</gene>
<keyword evidence="1" id="KW-0378">Hydrolase</keyword>
<name>A0A7G9WJV3_9FIRM</name>
<dbReference type="PANTHER" id="PTHR45766">
    <property type="entry name" value="DNA ANNEALING HELICASE AND ENDONUCLEASE ZRANB3 FAMILY MEMBER"/>
    <property type="match status" value="1"/>
</dbReference>
<organism evidence="3 4">
    <name type="scientific">Caproicibacterium amylolyticum</name>
    <dbReference type="NCBI Taxonomy" id="2766537"/>
    <lineage>
        <taxon>Bacteria</taxon>
        <taxon>Bacillati</taxon>
        <taxon>Bacillota</taxon>
        <taxon>Clostridia</taxon>
        <taxon>Eubacteriales</taxon>
        <taxon>Oscillospiraceae</taxon>
        <taxon>Caproicibacterium</taxon>
    </lineage>
</organism>
<sequence>MNYYEFLKQKQITTPVCGFSVDKNGLNGKAFEWQKDIVAWALKKGKAALFEDCGLGKSIQQLMWAGAVAQHTGGKILIVAPLAVAGQTVREGNKFGYHVNYCRSQDAATSPLNITNYEMLENFDASQFVGVVLDESSILKNFSSRTKGLLIEMFQSTPYKLCCTATPSPNDFTELGNHAEFLGIMSRAEMLATFFVHDGGSTQDWRLKGHATEKFFEWVASWACCMTSPADLGYDDAGYNLPPLNIIQDTVKSNNMVDADGQELLFAQTTQTLSERRKVRRESLHDRCKMAADIANSTNEQMLIWCDLNDESHELKRLIPDAVEVCGADSADFKRQSMLDFTDRKARVLVSKPSLCGFGMNWQNCHNVIFAGLSDSFEAYYQAVRRCWRFGQSQPVNVHIITSEAEGAVKANIQRKQKSAQHMTHELVKYTKAILQADIYQTTRVTENYVAPDKMATPAWLGGAAWM</sequence>
<dbReference type="InterPro" id="IPR000330">
    <property type="entry name" value="SNF2_N"/>
</dbReference>
<dbReference type="SMART" id="SM00487">
    <property type="entry name" value="DEXDc"/>
    <property type="match status" value="1"/>
</dbReference>
<evidence type="ECO:0000259" key="2">
    <source>
        <dbReference type="PROSITE" id="PS51192"/>
    </source>
</evidence>
<accession>A0A7G9WJV3</accession>
<dbReference type="EMBL" id="CP060696">
    <property type="protein sequence ID" value="QNO18965.1"/>
    <property type="molecule type" value="Genomic_DNA"/>
</dbReference>
<dbReference type="RefSeq" id="WP_212508035.1">
    <property type="nucleotide sequence ID" value="NZ_CP060696.1"/>
</dbReference>
<dbReference type="InterPro" id="IPR014001">
    <property type="entry name" value="Helicase_ATP-bd"/>
</dbReference>
<dbReference type="PROSITE" id="PS51192">
    <property type="entry name" value="HELICASE_ATP_BIND_1"/>
    <property type="match status" value="1"/>
</dbReference>
<evidence type="ECO:0000313" key="4">
    <source>
        <dbReference type="Proteomes" id="UP000516046"/>
    </source>
</evidence>
<dbReference type="InterPro" id="IPR001650">
    <property type="entry name" value="Helicase_C-like"/>
</dbReference>
<evidence type="ECO:0000256" key="1">
    <source>
        <dbReference type="ARBA" id="ARBA00022801"/>
    </source>
</evidence>
<keyword evidence="3" id="KW-0347">Helicase</keyword>
<dbReference type="AlphaFoldDB" id="A0A7G9WJV3"/>
<evidence type="ECO:0000313" key="3">
    <source>
        <dbReference type="EMBL" id="QNO18965.1"/>
    </source>
</evidence>